<accession>A0ABP9S2B2</accession>
<name>A0ABP9S2B2_9MICC</name>
<keyword evidence="2" id="KW-1185">Reference proteome</keyword>
<dbReference type="RefSeq" id="WP_345447697.1">
    <property type="nucleotide sequence ID" value="NZ_BAABKK010000003.1"/>
</dbReference>
<evidence type="ECO:0000313" key="1">
    <source>
        <dbReference type="EMBL" id="GAA5189645.1"/>
    </source>
</evidence>
<comment type="caution">
    <text evidence="1">The sequence shown here is derived from an EMBL/GenBank/DDBJ whole genome shotgun (WGS) entry which is preliminary data.</text>
</comment>
<gene>
    <name evidence="1" type="ORF">GCM10023346_04780</name>
</gene>
<dbReference type="EMBL" id="BAABKK010000003">
    <property type="protein sequence ID" value="GAA5189645.1"/>
    <property type="molecule type" value="Genomic_DNA"/>
</dbReference>
<proteinExistence type="predicted"/>
<organism evidence="1 2">
    <name type="scientific">Arthrobacter gyeryongensis</name>
    <dbReference type="NCBI Taxonomy" id="1650592"/>
    <lineage>
        <taxon>Bacteria</taxon>
        <taxon>Bacillati</taxon>
        <taxon>Actinomycetota</taxon>
        <taxon>Actinomycetes</taxon>
        <taxon>Micrococcales</taxon>
        <taxon>Micrococcaceae</taxon>
        <taxon>Arthrobacter</taxon>
    </lineage>
</organism>
<evidence type="ECO:0000313" key="2">
    <source>
        <dbReference type="Proteomes" id="UP001500200"/>
    </source>
</evidence>
<reference evidence="2" key="1">
    <citation type="journal article" date="2019" name="Int. J. Syst. Evol. Microbiol.">
        <title>The Global Catalogue of Microorganisms (GCM) 10K type strain sequencing project: providing services to taxonomists for standard genome sequencing and annotation.</title>
        <authorList>
            <consortium name="The Broad Institute Genomics Platform"/>
            <consortium name="The Broad Institute Genome Sequencing Center for Infectious Disease"/>
            <person name="Wu L."/>
            <person name="Ma J."/>
        </authorList>
    </citation>
    <scope>NUCLEOTIDE SEQUENCE [LARGE SCALE GENOMIC DNA]</scope>
    <source>
        <strain evidence="2">JCM 18514</strain>
    </source>
</reference>
<sequence length="69" mass="7629">MTQIAHEKMEVVVHHARDVDHALNSSVRELQTRALAQGTAGILITKHGPGRFTLELSPEVPFGYTHEKA</sequence>
<dbReference type="Proteomes" id="UP001500200">
    <property type="component" value="Unassembled WGS sequence"/>
</dbReference>
<protein>
    <submittedName>
        <fullName evidence="1">Uncharacterized protein</fullName>
    </submittedName>
</protein>